<keyword evidence="5" id="KW-0067">ATP-binding</keyword>
<dbReference type="GO" id="GO:0019301">
    <property type="term" value="P:rhamnose catabolic process"/>
    <property type="evidence" value="ECO:0007669"/>
    <property type="project" value="InterPro"/>
</dbReference>
<dbReference type="PANTHER" id="PTHR10196">
    <property type="entry name" value="SUGAR KINASE"/>
    <property type="match status" value="1"/>
</dbReference>
<protein>
    <submittedName>
        <fullName evidence="10">Rhamnulokinase</fullName>
    </submittedName>
</protein>
<keyword evidence="6" id="KW-1015">Disulfide bond</keyword>
<evidence type="ECO:0000256" key="5">
    <source>
        <dbReference type="ARBA" id="ARBA00022840"/>
    </source>
</evidence>
<dbReference type="Pfam" id="PF02782">
    <property type="entry name" value="FGGY_C"/>
    <property type="match status" value="1"/>
</dbReference>
<dbReference type="PANTHER" id="PTHR10196:SF93">
    <property type="entry name" value="L-RHAMNULOKINASE"/>
    <property type="match status" value="1"/>
</dbReference>
<evidence type="ECO:0000313" key="10">
    <source>
        <dbReference type="EMBL" id="RGM92003.1"/>
    </source>
</evidence>
<dbReference type="SUPFAM" id="SSF53067">
    <property type="entry name" value="Actin-like ATPase domain"/>
    <property type="match status" value="2"/>
</dbReference>
<dbReference type="Proteomes" id="UP000260814">
    <property type="component" value="Unassembled WGS sequence"/>
</dbReference>
<evidence type="ECO:0000259" key="9">
    <source>
        <dbReference type="Pfam" id="PF02782"/>
    </source>
</evidence>
<dbReference type="RefSeq" id="WP_117701352.1">
    <property type="nucleotide sequence ID" value="NZ_QSTW01000005.1"/>
</dbReference>
<comment type="caution">
    <text evidence="10">The sequence shown here is derived from an EMBL/GenBank/DDBJ whole genome shotgun (WGS) entry which is preliminary data.</text>
</comment>
<proteinExistence type="inferred from homology"/>
<comment type="similarity">
    <text evidence="1">Belongs to the FGGY kinase family.</text>
</comment>
<dbReference type="GO" id="GO:0006071">
    <property type="term" value="P:glycerol metabolic process"/>
    <property type="evidence" value="ECO:0007669"/>
    <property type="project" value="TreeGrafter"/>
</dbReference>
<evidence type="ECO:0000256" key="2">
    <source>
        <dbReference type="ARBA" id="ARBA00022679"/>
    </source>
</evidence>
<feature type="domain" description="Carbohydrate kinase FGGY N-terminal" evidence="8">
    <location>
        <begin position="5"/>
        <end position="245"/>
    </location>
</feature>
<dbReference type="EMBL" id="QSTW01000005">
    <property type="protein sequence ID" value="RGM92003.1"/>
    <property type="molecule type" value="Genomic_DNA"/>
</dbReference>
<dbReference type="Pfam" id="PF00370">
    <property type="entry name" value="FGGY_N"/>
    <property type="match status" value="1"/>
</dbReference>
<keyword evidence="7" id="KW-0684">Rhamnose metabolism</keyword>
<reference evidence="10 11" key="1">
    <citation type="submission" date="2018-08" db="EMBL/GenBank/DDBJ databases">
        <title>A genome reference for cultivated species of the human gut microbiota.</title>
        <authorList>
            <person name="Zou Y."/>
            <person name="Xue W."/>
            <person name="Luo G."/>
        </authorList>
    </citation>
    <scope>NUCLEOTIDE SEQUENCE [LARGE SCALE GENOMIC DNA]</scope>
    <source>
        <strain evidence="10 11">OM06-2</strain>
    </source>
</reference>
<evidence type="ECO:0000256" key="6">
    <source>
        <dbReference type="ARBA" id="ARBA00023157"/>
    </source>
</evidence>
<evidence type="ECO:0000313" key="11">
    <source>
        <dbReference type="Proteomes" id="UP000260814"/>
    </source>
</evidence>
<evidence type="ECO:0000256" key="1">
    <source>
        <dbReference type="ARBA" id="ARBA00009156"/>
    </source>
</evidence>
<dbReference type="InterPro" id="IPR013449">
    <property type="entry name" value="Rhamnulokinase"/>
</dbReference>
<dbReference type="GO" id="GO:0008993">
    <property type="term" value="F:rhamnulokinase activity"/>
    <property type="evidence" value="ECO:0007669"/>
    <property type="project" value="InterPro"/>
</dbReference>
<organism evidence="10 11">
    <name type="scientific">Phocaeicola plebeius</name>
    <dbReference type="NCBI Taxonomy" id="310297"/>
    <lineage>
        <taxon>Bacteria</taxon>
        <taxon>Pseudomonadati</taxon>
        <taxon>Bacteroidota</taxon>
        <taxon>Bacteroidia</taxon>
        <taxon>Bacteroidales</taxon>
        <taxon>Bacteroidaceae</taxon>
        <taxon>Phocaeicola</taxon>
    </lineage>
</organism>
<evidence type="ECO:0000256" key="4">
    <source>
        <dbReference type="ARBA" id="ARBA00022777"/>
    </source>
</evidence>
<keyword evidence="2" id="KW-0808">Transferase</keyword>
<dbReference type="InterPro" id="IPR043129">
    <property type="entry name" value="ATPase_NBD"/>
</dbReference>
<name>A0A3E4ZAF2_9BACT</name>
<evidence type="ECO:0000256" key="3">
    <source>
        <dbReference type="ARBA" id="ARBA00022741"/>
    </source>
</evidence>
<dbReference type="AlphaFoldDB" id="A0A3E4ZAF2"/>
<dbReference type="Gene3D" id="3.30.420.40">
    <property type="match status" value="2"/>
</dbReference>
<keyword evidence="3" id="KW-0547">Nucleotide-binding</keyword>
<dbReference type="CDD" id="cd07771">
    <property type="entry name" value="ASKHA_NBD_FGGY_RhaB-like"/>
    <property type="match status" value="1"/>
</dbReference>
<gene>
    <name evidence="10" type="ORF">DXB87_05935</name>
</gene>
<accession>A0A3E4ZAF2</accession>
<feature type="domain" description="Carbohydrate kinase FGGY C-terminal" evidence="9">
    <location>
        <begin position="259"/>
        <end position="446"/>
    </location>
</feature>
<dbReference type="GO" id="GO:0005524">
    <property type="term" value="F:ATP binding"/>
    <property type="evidence" value="ECO:0007669"/>
    <property type="project" value="UniProtKB-KW"/>
</dbReference>
<evidence type="ECO:0000259" key="8">
    <source>
        <dbReference type="Pfam" id="PF00370"/>
    </source>
</evidence>
<dbReference type="InterPro" id="IPR018484">
    <property type="entry name" value="FGGY_N"/>
</dbReference>
<sequence length="447" mass="49161">MKEAYLAIDFGGGSGRVIAGYLSEGELVLDTIYRFPNRQVRMGGHVYWDFLSLFEDMKTGIRMAVEKGYTLKSIGIDTWGVDFGLIDKQGNLLGNPVCYRDSRTEGMPEEFFSKVDVKAHYAESGTQVMAINTLFQLYAMKKEDNAQLKVADKLLFMSDLFSYYLTGVANNEYSIASTSELLDAKARTWNFKLIRELGLPEHLFGEVVMPGTSRGFLKPVIKEQIGVDYEVEVIAVASHDTASAASVVPLSAKGEKVAFLSSGTWSLLGVMSDEPILTEEARLAGFTNEGGSDGKICFLQNITGLWILQKLMQEWKEEGKDVAYSTLLPAAEVAETDALIDVDDTAFQCPVSMAEAITNYCIAHQQTPPSTQGEFVKCVLRALALRYKTGMEALNLLLPEPVTKLYVIGGGSQNKYLNRLTEEAIGIPVVEGPVEATAIGNIRQQMK</sequence>
<evidence type="ECO:0000256" key="7">
    <source>
        <dbReference type="ARBA" id="ARBA00023308"/>
    </source>
</evidence>
<keyword evidence="4 10" id="KW-0418">Kinase</keyword>
<dbReference type="InterPro" id="IPR018485">
    <property type="entry name" value="FGGY_C"/>
</dbReference>
<dbReference type="GO" id="GO:0004370">
    <property type="term" value="F:glycerol kinase activity"/>
    <property type="evidence" value="ECO:0007669"/>
    <property type="project" value="TreeGrafter"/>
</dbReference>
<dbReference type="GO" id="GO:0005829">
    <property type="term" value="C:cytosol"/>
    <property type="evidence" value="ECO:0007669"/>
    <property type="project" value="TreeGrafter"/>
</dbReference>